<name>A0A1X0A474_9MYCO</name>
<evidence type="ECO:0000313" key="2">
    <source>
        <dbReference type="Proteomes" id="UP000192448"/>
    </source>
</evidence>
<dbReference type="STRING" id="1927124.BST13_33510"/>
<dbReference type="AlphaFoldDB" id="A0A1X0A474"/>
<dbReference type="OrthoDB" id="4762464at2"/>
<proteinExistence type="predicted"/>
<dbReference type="Proteomes" id="UP000192448">
    <property type="component" value="Unassembled WGS sequence"/>
</dbReference>
<organism evidence="1 2">
    <name type="scientific">Mycobacterium aquaticum</name>
    <dbReference type="NCBI Taxonomy" id="1927124"/>
    <lineage>
        <taxon>Bacteria</taxon>
        <taxon>Bacillati</taxon>
        <taxon>Actinomycetota</taxon>
        <taxon>Actinomycetes</taxon>
        <taxon>Mycobacteriales</taxon>
        <taxon>Mycobacteriaceae</taxon>
        <taxon>Mycobacterium</taxon>
    </lineage>
</organism>
<protein>
    <submittedName>
        <fullName evidence="1">Uncharacterized protein</fullName>
    </submittedName>
</protein>
<reference evidence="1 2" key="1">
    <citation type="submission" date="2017-02" db="EMBL/GenBank/DDBJ databases">
        <title>The new phylogeny of genus Mycobacterium.</title>
        <authorList>
            <person name="Tortoli E."/>
            <person name="Trovato A."/>
            <person name="Cirillo D.M."/>
        </authorList>
    </citation>
    <scope>NUCLEOTIDE SEQUENCE [LARGE SCALE GENOMIC DNA]</scope>
    <source>
        <strain evidence="1 2">RW6</strain>
    </source>
</reference>
<keyword evidence="2" id="KW-1185">Reference proteome</keyword>
<sequence length="140" mass="15032">MRVHADPVPAVMASLREFFILPSTVAELGGQCRVEDAEDGIPDDWSLRTDPPLVTVSDDGGPVQYPIKRDPTIRILVRARGSRLAKRVAALADGYLRSHLPDGMATIRRGGAAFVSARDSDTGADLASFTLPAVVPMIDH</sequence>
<accession>A0A1X0A474</accession>
<evidence type="ECO:0000313" key="1">
    <source>
        <dbReference type="EMBL" id="ORA24891.1"/>
    </source>
</evidence>
<comment type="caution">
    <text evidence="1">The sequence shown here is derived from an EMBL/GenBank/DDBJ whole genome shotgun (WGS) entry which is preliminary data.</text>
</comment>
<gene>
    <name evidence="1" type="ORF">BST13_33510</name>
</gene>
<dbReference type="EMBL" id="MVHF01000055">
    <property type="protein sequence ID" value="ORA24891.1"/>
    <property type="molecule type" value="Genomic_DNA"/>
</dbReference>
<dbReference type="RefSeq" id="WP_083169890.1">
    <property type="nucleotide sequence ID" value="NZ_MVHF01000055.1"/>
</dbReference>